<dbReference type="OrthoDB" id="4555631at2"/>
<dbReference type="GO" id="GO:0003677">
    <property type="term" value="F:DNA binding"/>
    <property type="evidence" value="ECO:0007669"/>
    <property type="project" value="UniProtKB-UniRule"/>
</dbReference>
<feature type="domain" description="HTH tetR-type" evidence="4">
    <location>
        <begin position="22"/>
        <end position="82"/>
    </location>
</feature>
<dbReference type="InterPro" id="IPR009057">
    <property type="entry name" value="Homeodomain-like_sf"/>
</dbReference>
<feature type="region of interest" description="Disordered" evidence="3">
    <location>
        <begin position="1"/>
        <end position="23"/>
    </location>
</feature>
<evidence type="ECO:0000313" key="5">
    <source>
        <dbReference type="EMBL" id="ARQ71882.1"/>
    </source>
</evidence>
<accession>A0A1W7D4E2</accession>
<dbReference type="PROSITE" id="PS50977">
    <property type="entry name" value="HTH_TETR_2"/>
    <property type="match status" value="1"/>
</dbReference>
<keyword evidence="1 2" id="KW-0238">DNA-binding</keyword>
<proteinExistence type="predicted"/>
<name>A0A1W7D4E2_9ACTN</name>
<feature type="compositionally biased region" description="Basic and acidic residues" evidence="3">
    <location>
        <begin position="9"/>
        <end position="23"/>
    </location>
</feature>
<evidence type="ECO:0000256" key="1">
    <source>
        <dbReference type="ARBA" id="ARBA00023125"/>
    </source>
</evidence>
<dbReference type="EMBL" id="CP021121">
    <property type="protein sequence ID" value="ARQ71882.1"/>
    <property type="molecule type" value="Genomic_DNA"/>
</dbReference>
<dbReference type="SUPFAM" id="SSF46689">
    <property type="entry name" value="Homeodomain-like"/>
    <property type="match status" value="1"/>
</dbReference>
<evidence type="ECO:0000259" key="4">
    <source>
        <dbReference type="PROSITE" id="PS50977"/>
    </source>
</evidence>
<dbReference type="Proteomes" id="UP000194218">
    <property type="component" value="Chromosome"/>
</dbReference>
<dbReference type="Pfam" id="PF00440">
    <property type="entry name" value="TetR_N"/>
    <property type="match status" value="1"/>
</dbReference>
<protein>
    <recommendedName>
        <fullName evidence="4">HTH tetR-type domain-containing protein</fullName>
    </recommendedName>
</protein>
<dbReference type="Gene3D" id="1.10.357.10">
    <property type="entry name" value="Tetracycline Repressor, domain 2"/>
    <property type="match status" value="1"/>
</dbReference>
<gene>
    <name evidence="5" type="ORF">CAG99_26355</name>
</gene>
<sequence length="209" mass="22530">MPGSSARRGSAEAADRAEPRAVRTRERLTNALRDALPETSLDQLSVAEICRRAGVHRVTFYGHWPDIRSLAAEVFAQSVDRLARVPQDVISAAAGPADLAAAYERALRGQLREILDQRAAYRALFTSDADAGFRRRLEAAQRERALAAIRELTRLGVTVPGAAAGYPAGYIAGGVVTAFETWALGDATDVEAAATDIAAQLPHWWPRQG</sequence>
<evidence type="ECO:0000256" key="2">
    <source>
        <dbReference type="PROSITE-ProRule" id="PRU00335"/>
    </source>
</evidence>
<evidence type="ECO:0000313" key="6">
    <source>
        <dbReference type="Proteomes" id="UP000194218"/>
    </source>
</evidence>
<keyword evidence="6" id="KW-1185">Reference proteome</keyword>
<reference evidence="5 6" key="1">
    <citation type="submission" date="2017-05" db="EMBL/GenBank/DDBJ databases">
        <title>Complete genome sequence of Streptomyces sp. SCSIO 03032 revealed the diverse biosynthetic pathways for its bioactive secondary metabolites.</title>
        <authorList>
            <person name="Ma L."/>
            <person name="Zhu Y."/>
            <person name="Zhang W."/>
            <person name="Zhang G."/>
            <person name="Tian X."/>
            <person name="Zhang S."/>
            <person name="Zhang C."/>
        </authorList>
    </citation>
    <scope>NUCLEOTIDE SEQUENCE [LARGE SCALE GENOMIC DNA]</scope>
    <source>
        <strain evidence="5 6">SCSIO 03032</strain>
    </source>
</reference>
<dbReference type="RefSeq" id="WP_086161719.1">
    <property type="nucleotide sequence ID" value="NZ_CP021121.1"/>
</dbReference>
<feature type="DNA-binding region" description="H-T-H motif" evidence="2">
    <location>
        <begin position="45"/>
        <end position="64"/>
    </location>
</feature>
<dbReference type="InterPro" id="IPR001647">
    <property type="entry name" value="HTH_TetR"/>
</dbReference>
<dbReference type="KEGG" id="smao:CAG99_26355"/>
<organism evidence="5 6">
    <name type="scientific">Streptomyces marincola</name>
    <dbReference type="NCBI Taxonomy" id="2878388"/>
    <lineage>
        <taxon>Bacteria</taxon>
        <taxon>Bacillati</taxon>
        <taxon>Actinomycetota</taxon>
        <taxon>Actinomycetes</taxon>
        <taxon>Kitasatosporales</taxon>
        <taxon>Streptomycetaceae</taxon>
        <taxon>Streptomyces</taxon>
    </lineage>
</organism>
<evidence type="ECO:0000256" key="3">
    <source>
        <dbReference type="SAM" id="MobiDB-lite"/>
    </source>
</evidence>
<dbReference type="AlphaFoldDB" id="A0A1W7D4E2"/>